<evidence type="ECO:0000313" key="3">
    <source>
        <dbReference type="EMBL" id="MFH5241722.1"/>
    </source>
</evidence>
<dbReference type="EMBL" id="JBIMSN010000052">
    <property type="protein sequence ID" value="MFH5229313.1"/>
    <property type="molecule type" value="Genomic_DNA"/>
</dbReference>
<sequence>MHEQNSIGVVFAAARDRVLDLHGGDEEGRMLQSPGLKTSGKFYAFVTATDVIVKLPRTRVSELISNGVGTPCSPRPGRPMKEWVQLADLDESSCLAYLLEAREFVAEKEGRHDA</sequence>
<proteinExistence type="predicted"/>
<dbReference type="EMBL" id="JBIMSO010000054">
    <property type="protein sequence ID" value="MFH5209528.1"/>
    <property type="molecule type" value="Genomic_DNA"/>
</dbReference>
<organism evidence="1 4">
    <name type="scientific">Antrihabitans spumae</name>
    <dbReference type="NCBI Taxonomy" id="3373370"/>
    <lineage>
        <taxon>Bacteria</taxon>
        <taxon>Bacillati</taxon>
        <taxon>Actinomycetota</taxon>
        <taxon>Actinomycetes</taxon>
        <taxon>Mycobacteriales</taxon>
        <taxon>Nocardiaceae</taxon>
        <taxon>Antrihabitans</taxon>
    </lineage>
</organism>
<evidence type="ECO:0008006" key="7">
    <source>
        <dbReference type="Google" id="ProtNLM"/>
    </source>
</evidence>
<protein>
    <recommendedName>
        <fullName evidence="7">TfoX N-terminal domain-containing protein</fullName>
    </recommendedName>
</protein>
<gene>
    <name evidence="3" type="ORF">ACHIPV_07450</name>
    <name evidence="1" type="ORF">ACHIPZ_15190</name>
    <name evidence="2" type="ORF">ACHIRB_12135</name>
</gene>
<evidence type="ECO:0000313" key="5">
    <source>
        <dbReference type="Proteomes" id="UP001609176"/>
    </source>
</evidence>
<dbReference type="Proteomes" id="UP001609219">
    <property type="component" value="Unassembled WGS sequence"/>
</dbReference>
<evidence type="ECO:0000313" key="2">
    <source>
        <dbReference type="EMBL" id="MFH5229313.1"/>
    </source>
</evidence>
<name>A0ABW7JP29_9NOCA</name>
<accession>A0ABW7JP29</accession>
<dbReference type="Proteomes" id="UP001609175">
    <property type="component" value="Unassembled WGS sequence"/>
</dbReference>
<dbReference type="EMBL" id="JBIMSP010000008">
    <property type="protein sequence ID" value="MFH5241722.1"/>
    <property type="molecule type" value="Genomic_DNA"/>
</dbReference>
<keyword evidence="6" id="KW-1185">Reference proteome</keyword>
<dbReference type="RefSeq" id="WP_395115282.1">
    <property type="nucleotide sequence ID" value="NZ_JBIMSN010000052.1"/>
</dbReference>
<reference evidence="4 5" key="1">
    <citation type="submission" date="2024-10" db="EMBL/GenBank/DDBJ databases">
        <authorList>
            <person name="Riesco R."/>
        </authorList>
    </citation>
    <scope>NUCLEOTIDE SEQUENCE [LARGE SCALE GENOMIC DNA]</scope>
    <source>
        <strain evidence="3 5">NCIMB 15448</strain>
        <strain evidence="1 4">NCIMB 15449</strain>
        <strain evidence="2 6">NCIMB 15450</strain>
    </source>
</reference>
<comment type="caution">
    <text evidence="1">The sequence shown here is derived from an EMBL/GenBank/DDBJ whole genome shotgun (WGS) entry which is preliminary data.</text>
</comment>
<dbReference type="Proteomes" id="UP001609176">
    <property type="component" value="Unassembled WGS sequence"/>
</dbReference>
<evidence type="ECO:0000313" key="4">
    <source>
        <dbReference type="Proteomes" id="UP001609175"/>
    </source>
</evidence>
<evidence type="ECO:0000313" key="6">
    <source>
        <dbReference type="Proteomes" id="UP001609219"/>
    </source>
</evidence>
<evidence type="ECO:0000313" key="1">
    <source>
        <dbReference type="EMBL" id="MFH5209528.1"/>
    </source>
</evidence>